<dbReference type="STRING" id="77020.A0A0M9VMY9"/>
<dbReference type="GO" id="GO:0032299">
    <property type="term" value="C:ribonuclease H2 complex"/>
    <property type="evidence" value="ECO:0007669"/>
    <property type="project" value="InterPro"/>
</dbReference>
<evidence type="ECO:0000313" key="2">
    <source>
        <dbReference type="EMBL" id="KOS12532.1"/>
    </source>
</evidence>
<dbReference type="PANTHER" id="PTHR13383">
    <property type="entry name" value="RIBONUCLEASE H2 SUBUNIT B"/>
    <property type="match status" value="1"/>
</dbReference>
<dbReference type="InterPro" id="IPR041195">
    <property type="entry name" value="Rnh202_N"/>
</dbReference>
<reference evidence="2 3" key="1">
    <citation type="submission" date="2015-07" db="EMBL/GenBank/DDBJ databases">
        <title>Draft Genome Sequence of Malassezia furfur CBS1878 and Malassezia pachydermatis CBS1879.</title>
        <authorList>
            <person name="Triana S."/>
            <person name="Ohm R."/>
            <person name="Gonzalez A."/>
            <person name="DeCock H."/>
            <person name="Restrepo S."/>
            <person name="Celis A."/>
        </authorList>
    </citation>
    <scope>NUCLEOTIDE SEQUENCE [LARGE SCALE GENOMIC DNA]</scope>
    <source>
        <strain evidence="2 3">CBS 1879</strain>
    </source>
</reference>
<dbReference type="Pfam" id="PF17745">
    <property type="entry name" value="Ydr279_N"/>
    <property type="match status" value="1"/>
</dbReference>
<evidence type="ECO:0000259" key="1">
    <source>
        <dbReference type="Pfam" id="PF17745"/>
    </source>
</evidence>
<comment type="caution">
    <text evidence="2">The sequence shown here is derived from an EMBL/GenBank/DDBJ whole genome shotgun (WGS) entry which is preliminary data.</text>
</comment>
<sequence length="262" mass="29510">MEATESAAPSTSSRPPWALVYPAQLGLASTRIWVLPHPRSGAPAYFALSDQDSTMYELLSTRPDKAVSRSWFLAPSSSAHTPTDADHGYIVEDGAWRIFSPIDPAFVLLGILASTNDERRMRPLDDWAEAATEFHVRRRAQAMAAQQNNEERHTSWPDLPLFVALPSMHTHLERLCTTQAEPNTTDGHVYRLDWSKMQAWLNTKVERLCTQATEALEPHIARSLPAFPRDEDIAQARRAVARAWVDAYLPPAVEERWHATFT</sequence>
<gene>
    <name evidence="2" type="ORF">Malapachy_2872</name>
</gene>
<dbReference type="InterPro" id="IPR040456">
    <property type="entry name" value="RNase_H2_suB"/>
</dbReference>
<dbReference type="OrthoDB" id="29098at2759"/>
<organism evidence="2 3">
    <name type="scientific">Malassezia pachydermatis</name>
    <dbReference type="NCBI Taxonomy" id="77020"/>
    <lineage>
        <taxon>Eukaryota</taxon>
        <taxon>Fungi</taxon>
        <taxon>Dikarya</taxon>
        <taxon>Basidiomycota</taxon>
        <taxon>Ustilaginomycotina</taxon>
        <taxon>Malasseziomycetes</taxon>
        <taxon>Malasseziales</taxon>
        <taxon>Malasseziaceae</taxon>
        <taxon>Malassezia</taxon>
    </lineage>
</organism>
<name>A0A0M9VMY9_9BASI</name>
<dbReference type="EMBL" id="LGAV01000011">
    <property type="protein sequence ID" value="KOS12532.1"/>
    <property type="molecule type" value="Genomic_DNA"/>
</dbReference>
<accession>A0A0M9VMY9</accession>
<dbReference type="GO" id="GO:0005654">
    <property type="term" value="C:nucleoplasm"/>
    <property type="evidence" value="ECO:0007669"/>
    <property type="project" value="TreeGrafter"/>
</dbReference>
<dbReference type="VEuPathDB" id="FungiDB:Malapachy_2872"/>
<dbReference type="GeneID" id="28729234"/>
<proteinExistence type="predicted"/>
<dbReference type="GO" id="GO:0006401">
    <property type="term" value="P:RNA catabolic process"/>
    <property type="evidence" value="ECO:0007669"/>
    <property type="project" value="TreeGrafter"/>
</dbReference>
<dbReference type="AlphaFoldDB" id="A0A0M9VMY9"/>
<dbReference type="PANTHER" id="PTHR13383:SF11">
    <property type="entry name" value="RIBONUCLEASE H2 SUBUNIT B"/>
    <property type="match status" value="1"/>
</dbReference>
<protein>
    <recommendedName>
        <fullName evidence="1">Rnh202 triple barrel domain-containing protein</fullName>
    </recommendedName>
</protein>
<dbReference type="Gene3D" id="2.20.25.530">
    <property type="match status" value="1"/>
</dbReference>
<dbReference type="Proteomes" id="UP000037751">
    <property type="component" value="Unassembled WGS sequence"/>
</dbReference>
<dbReference type="RefSeq" id="XP_017990164.1">
    <property type="nucleotide sequence ID" value="XM_018137358.1"/>
</dbReference>
<dbReference type="Gene3D" id="1.10.20.120">
    <property type="match status" value="1"/>
</dbReference>
<evidence type="ECO:0000313" key="3">
    <source>
        <dbReference type="Proteomes" id="UP000037751"/>
    </source>
</evidence>
<keyword evidence="3" id="KW-1185">Reference proteome</keyword>
<feature type="domain" description="Rnh202 triple barrel" evidence="1">
    <location>
        <begin position="27"/>
        <end position="103"/>
    </location>
</feature>